<keyword evidence="2" id="KW-1185">Reference proteome</keyword>
<feature type="non-terminal residue" evidence="1">
    <location>
        <position position="95"/>
    </location>
</feature>
<name>A0ABN9DQQ8_9NEOB</name>
<dbReference type="Proteomes" id="UP001162483">
    <property type="component" value="Unassembled WGS sequence"/>
</dbReference>
<evidence type="ECO:0000313" key="2">
    <source>
        <dbReference type="Proteomes" id="UP001162483"/>
    </source>
</evidence>
<reference evidence="1" key="1">
    <citation type="submission" date="2023-05" db="EMBL/GenBank/DDBJ databases">
        <authorList>
            <person name="Stuckert A."/>
        </authorList>
    </citation>
    <scope>NUCLEOTIDE SEQUENCE</scope>
</reference>
<accession>A0ABN9DQQ8</accession>
<dbReference type="EMBL" id="CATNWA010014705">
    <property type="protein sequence ID" value="CAI9574960.1"/>
    <property type="molecule type" value="Genomic_DNA"/>
</dbReference>
<proteinExistence type="predicted"/>
<sequence>SAQQCLPPVPSSAFHQCPAVAQQCHPSVLPSICAHHCPAMSPISAHRFHPSVPNSVASKCHHAAHQCSLSVTIIAAYQCSIISASSSMPTCATSS</sequence>
<gene>
    <name evidence="1" type="ORF">SPARVUS_LOCUS8070123</name>
</gene>
<evidence type="ECO:0000313" key="1">
    <source>
        <dbReference type="EMBL" id="CAI9574960.1"/>
    </source>
</evidence>
<protein>
    <submittedName>
        <fullName evidence="1">Uncharacterized protein</fullName>
    </submittedName>
</protein>
<comment type="caution">
    <text evidence="1">The sequence shown here is derived from an EMBL/GenBank/DDBJ whole genome shotgun (WGS) entry which is preliminary data.</text>
</comment>
<feature type="non-terminal residue" evidence="1">
    <location>
        <position position="1"/>
    </location>
</feature>
<organism evidence="1 2">
    <name type="scientific">Staurois parvus</name>
    <dbReference type="NCBI Taxonomy" id="386267"/>
    <lineage>
        <taxon>Eukaryota</taxon>
        <taxon>Metazoa</taxon>
        <taxon>Chordata</taxon>
        <taxon>Craniata</taxon>
        <taxon>Vertebrata</taxon>
        <taxon>Euteleostomi</taxon>
        <taxon>Amphibia</taxon>
        <taxon>Batrachia</taxon>
        <taxon>Anura</taxon>
        <taxon>Neobatrachia</taxon>
        <taxon>Ranoidea</taxon>
        <taxon>Ranidae</taxon>
        <taxon>Staurois</taxon>
    </lineage>
</organism>